<dbReference type="Gene3D" id="2.40.30.130">
    <property type="match status" value="1"/>
</dbReference>
<dbReference type="EC" id="6.1.1.7" evidence="6"/>
<dbReference type="GO" id="GO:0043039">
    <property type="term" value="P:tRNA aminoacylation"/>
    <property type="evidence" value="ECO:0007669"/>
    <property type="project" value="InterPro"/>
</dbReference>
<evidence type="ECO:0000313" key="6">
    <source>
        <dbReference type="EMBL" id="QEA07400.1"/>
    </source>
</evidence>
<dbReference type="GO" id="GO:0004813">
    <property type="term" value="F:alanine-tRNA ligase activity"/>
    <property type="evidence" value="ECO:0007669"/>
    <property type="project" value="UniProtKB-EC"/>
</dbReference>
<dbReference type="GO" id="GO:0003676">
    <property type="term" value="F:nucleic acid binding"/>
    <property type="evidence" value="ECO:0007669"/>
    <property type="project" value="InterPro"/>
</dbReference>
<evidence type="ECO:0000256" key="2">
    <source>
        <dbReference type="ARBA" id="ARBA00004496"/>
    </source>
</evidence>
<dbReference type="Pfam" id="PF07973">
    <property type="entry name" value="tRNA_SAD"/>
    <property type="match status" value="1"/>
</dbReference>
<dbReference type="InterPro" id="IPR009000">
    <property type="entry name" value="Transl_B-barrel_sf"/>
</dbReference>
<reference evidence="6" key="1">
    <citation type="submission" date="2019-06" db="EMBL/GenBank/DDBJ databases">
        <authorList>
            <person name="Murdoch R.W."/>
            <person name="Fathepure B."/>
        </authorList>
    </citation>
    <scope>NUCLEOTIDE SEQUENCE</scope>
</reference>
<dbReference type="SUPFAM" id="SSF50447">
    <property type="entry name" value="Translation proteins"/>
    <property type="match status" value="1"/>
</dbReference>
<dbReference type="GO" id="GO:0005524">
    <property type="term" value="F:ATP binding"/>
    <property type="evidence" value="ECO:0007669"/>
    <property type="project" value="InterPro"/>
</dbReference>
<proteinExistence type="predicted"/>
<dbReference type="PANTHER" id="PTHR43462:SF1">
    <property type="entry name" value="ALANYL-TRNA EDITING PROTEIN AARSD1"/>
    <property type="match status" value="1"/>
</dbReference>
<keyword evidence="6" id="KW-0436">Ligase</keyword>
<comment type="cofactor">
    <cofactor evidence="1">
        <name>Zn(2+)</name>
        <dbReference type="ChEBI" id="CHEBI:29105"/>
    </cofactor>
</comment>
<dbReference type="AlphaFoldDB" id="A0A5B8REV2"/>
<dbReference type="InterPro" id="IPR018164">
    <property type="entry name" value="Ala-tRNA-synth_IIc_N"/>
</dbReference>
<dbReference type="PANTHER" id="PTHR43462">
    <property type="entry name" value="ALANYL-TRNA EDITING PROTEIN"/>
    <property type="match status" value="1"/>
</dbReference>
<dbReference type="PROSITE" id="PS50860">
    <property type="entry name" value="AA_TRNA_LIGASE_II_ALA"/>
    <property type="match status" value="1"/>
</dbReference>
<dbReference type="GO" id="GO:0002161">
    <property type="term" value="F:aminoacyl-tRNA deacylase activity"/>
    <property type="evidence" value="ECO:0007669"/>
    <property type="project" value="UniProtKB-ARBA"/>
</dbReference>
<organism evidence="6">
    <name type="scientific">uncultured organism</name>
    <dbReference type="NCBI Taxonomy" id="155900"/>
    <lineage>
        <taxon>unclassified sequences</taxon>
        <taxon>environmental samples</taxon>
    </lineage>
</organism>
<dbReference type="InterPro" id="IPR018163">
    <property type="entry name" value="Thr/Ala-tRNA-synth_IIc_edit"/>
</dbReference>
<dbReference type="SUPFAM" id="SSF55186">
    <property type="entry name" value="ThrRS/AlaRS common domain"/>
    <property type="match status" value="1"/>
</dbReference>
<sequence length="240" mass="26188">MNTPTPTRRRFEQDAYRRDGQARVVAVTERGIVLDETGFYAEGGGQPGDTGTLQTAAGATLRVTDTRYLPGRLRIGHQVADPGNLQAGDTVAFVIDWARRYRHMRMHTALHVLCALVDAPVTGCAIHAGRGRIDFDLPESGLRREDLDAALQRVIGEDRPVHAREEDGARGGEYTRRAAPGEGDTLRVVTIDGLDRQPCGGTHVRATGELAGIRVARIHKKSRRARRVALIDEAATEVAE</sequence>
<evidence type="ECO:0000259" key="5">
    <source>
        <dbReference type="PROSITE" id="PS50860"/>
    </source>
</evidence>
<dbReference type="GO" id="GO:0046872">
    <property type="term" value="F:metal ion binding"/>
    <property type="evidence" value="ECO:0007669"/>
    <property type="project" value="UniProtKB-KW"/>
</dbReference>
<dbReference type="Gene3D" id="3.30.980.10">
    <property type="entry name" value="Threonyl-trna Synthetase, Chain A, domain 2"/>
    <property type="match status" value="1"/>
</dbReference>
<evidence type="ECO:0000256" key="4">
    <source>
        <dbReference type="ARBA" id="ARBA00022833"/>
    </source>
</evidence>
<dbReference type="InterPro" id="IPR012947">
    <property type="entry name" value="tRNA_SAD"/>
</dbReference>
<feature type="domain" description="Alanyl-transfer RNA synthetases family profile" evidence="5">
    <location>
        <begin position="1"/>
        <end position="231"/>
    </location>
</feature>
<comment type="subcellular location">
    <subcellularLocation>
        <location evidence="2">Cytoplasm</location>
    </subcellularLocation>
</comment>
<dbReference type="InterPro" id="IPR018165">
    <property type="entry name" value="Ala-tRNA-synth_IIc_core"/>
</dbReference>
<dbReference type="SMART" id="SM00863">
    <property type="entry name" value="tRNA_SAD"/>
    <property type="match status" value="1"/>
</dbReference>
<gene>
    <name evidence="6" type="primary">alaS_3</name>
    <name evidence="6" type="ORF">KBTEX_03750</name>
</gene>
<dbReference type="Pfam" id="PF01411">
    <property type="entry name" value="tRNA-synt_2c"/>
    <property type="match status" value="1"/>
</dbReference>
<evidence type="ECO:0000256" key="1">
    <source>
        <dbReference type="ARBA" id="ARBA00001947"/>
    </source>
</evidence>
<name>A0A5B8REV2_9ZZZZ</name>
<accession>A0A5B8REV2</accession>
<protein>
    <submittedName>
        <fullName evidence="6">Alanine--tRNA ligase</fullName>
        <ecNumber evidence="6">6.1.1.7</ecNumber>
    </submittedName>
</protein>
<keyword evidence="3" id="KW-0479">Metal-binding</keyword>
<keyword evidence="4" id="KW-0862">Zinc</keyword>
<dbReference type="EMBL" id="MN079242">
    <property type="protein sequence ID" value="QEA07400.1"/>
    <property type="molecule type" value="Genomic_DNA"/>
</dbReference>
<dbReference type="InterPro" id="IPR051335">
    <property type="entry name" value="Alanyl-tRNA_Editing_Enzymes"/>
</dbReference>
<evidence type="ECO:0000256" key="3">
    <source>
        <dbReference type="ARBA" id="ARBA00022723"/>
    </source>
</evidence>